<name>A0A2G5TJA4_9PELO</name>
<evidence type="ECO:0000313" key="2">
    <source>
        <dbReference type="Proteomes" id="UP000230233"/>
    </source>
</evidence>
<dbReference type="Proteomes" id="UP000230233">
    <property type="component" value="Chromosome V"/>
</dbReference>
<reference evidence="2" key="1">
    <citation type="submission" date="2017-10" db="EMBL/GenBank/DDBJ databases">
        <title>Rapid genome shrinkage in a self-fertile nematode reveals novel sperm competition proteins.</title>
        <authorList>
            <person name="Yin D."/>
            <person name="Schwarz E.M."/>
            <person name="Thomas C.G."/>
            <person name="Felde R.L."/>
            <person name="Korf I.F."/>
            <person name="Cutter A.D."/>
            <person name="Schartner C.M."/>
            <person name="Ralston E.J."/>
            <person name="Meyer B.J."/>
            <person name="Haag E.S."/>
        </authorList>
    </citation>
    <scope>NUCLEOTIDE SEQUENCE [LARGE SCALE GENOMIC DNA]</scope>
    <source>
        <strain evidence="2">JU1422</strain>
    </source>
</reference>
<gene>
    <name evidence="1" type="primary">Cnig_chr_V.g19651</name>
    <name evidence="1" type="ORF">B9Z55_019651</name>
</gene>
<keyword evidence="2" id="KW-1185">Reference proteome</keyword>
<evidence type="ECO:0000313" key="1">
    <source>
        <dbReference type="EMBL" id="PIC27379.1"/>
    </source>
</evidence>
<protein>
    <submittedName>
        <fullName evidence="1">Uncharacterized protein</fullName>
    </submittedName>
</protein>
<dbReference type="OrthoDB" id="5877083at2759"/>
<comment type="caution">
    <text evidence="1">The sequence shown here is derived from an EMBL/GenBank/DDBJ whole genome shotgun (WGS) entry which is preliminary data.</text>
</comment>
<dbReference type="EMBL" id="PDUG01000005">
    <property type="protein sequence ID" value="PIC27379.1"/>
    <property type="molecule type" value="Genomic_DNA"/>
</dbReference>
<dbReference type="AlphaFoldDB" id="A0A2G5TJA4"/>
<accession>A0A2G5TJA4</accession>
<sequence length="192" mass="22137">MGRTFPSSISYNNIIRLLIPFFSLTMSNRLFAVILKYCANAWVMFNGYRQRDREHEVDPRMTQSMISERIQRSQSPVDVSLALSEDSTITITELNNRNGAQFNANSINATPVMRRRRSQMSGARQRNYRILDQNESKYILQQQTAAAMEEKKGTLLRRKSSKKLIEPVPMIITPPVLMARTQCCAVCNKEKR</sequence>
<dbReference type="STRING" id="1611254.A0A2G5TJA4"/>
<proteinExistence type="predicted"/>
<organism evidence="1 2">
    <name type="scientific">Caenorhabditis nigoni</name>
    <dbReference type="NCBI Taxonomy" id="1611254"/>
    <lineage>
        <taxon>Eukaryota</taxon>
        <taxon>Metazoa</taxon>
        <taxon>Ecdysozoa</taxon>
        <taxon>Nematoda</taxon>
        <taxon>Chromadorea</taxon>
        <taxon>Rhabditida</taxon>
        <taxon>Rhabditina</taxon>
        <taxon>Rhabditomorpha</taxon>
        <taxon>Rhabditoidea</taxon>
        <taxon>Rhabditidae</taxon>
        <taxon>Peloderinae</taxon>
        <taxon>Caenorhabditis</taxon>
    </lineage>
</organism>